<evidence type="ECO:0000313" key="2">
    <source>
        <dbReference type="EMBL" id="RBP07801.1"/>
    </source>
</evidence>
<dbReference type="RefSeq" id="WP_113967706.1">
    <property type="nucleotide sequence ID" value="NZ_QNRJ01000001.1"/>
</dbReference>
<gene>
    <name evidence="2" type="ORF">DET59_101168</name>
</gene>
<feature type="transmembrane region" description="Helical" evidence="1">
    <location>
        <begin position="6"/>
        <end position="23"/>
    </location>
</feature>
<name>A0A366EZG8_9BACI</name>
<proteinExistence type="predicted"/>
<evidence type="ECO:0000313" key="3">
    <source>
        <dbReference type="Proteomes" id="UP000252118"/>
    </source>
</evidence>
<keyword evidence="1" id="KW-1133">Transmembrane helix</keyword>
<evidence type="ECO:0000256" key="1">
    <source>
        <dbReference type="SAM" id="Phobius"/>
    </source>
</evidence>
<keyword evidence="1" id="KW-0812">Transmembrane</keyword>
<feature type="transmembrane region" description="Helical" evidence="1">
    <location>
        <begin position="30"/>
        <end position="50"/>
    </location>
</feature>
<dbReference type="EMBL" id="QNRJ01000001">
    <property type="protein sequence ID" value="RBP07801.1"/>
    <property type="molecule type" value="Genomic_DNA"/>
</dbReference>
<dbReference type="AlphaFoldDB" id="A0A366EZG8"/>
<comment type="caution">
    <text evidence="2">The sequence shown here is derived from an EMBL/GenBank/DDBJ whole genome shotgun (WGS) entry which is preliminary data.</text>
</comment>
<dbReference type="OrthoDB" id="2440830at2"/>
<protein>
    <submittedName>
        <fullName evidence="2">Uncharacterized protein</fullName>
    </submittedName>
</protein>
<dbReference type="Proteomes" id="UP000252118">
    <property type="component" value="Unassembled WGS sequence"/>
</dbReference>
<organism evidence="2 3">
    <name type="scientific">Rossellomorea aquimaris</name>
    <dbReference type="NCBI Taxonomy" id="189382"/>
    <lineage>
        <taxon>Bacteria</taxon>
        <taxon>Bacillati</taxon>
        <taxon>Bacillota</taxon>
        <taxon>Bacilli</taxon>
        <taxon>Bacillales</taxon>
        <taxon>Bacillaceae</taxon>
        <taxon>Rossellomorea</taxon>
    </lineage>
</organism>
<keyword evidence="1" id="KW-0472">Membrane</keyword>
<accession>A0A366EZG8</accession>
<sequence length="78" mass="8534">MWATLGIVIVAILIIMAEVPSLIKNKAKRELWVFSVLFVIGVGLSIARGLNVSIPNPLDVLIIVYKPLIDLLTSLLHS</sequence>
<reference evidence="2 3" key="1">
    <citation type="submission" date="2018-06" db="EMBL/GenBank/DDBJ databases">
        <title>Freshwater and sediment microbial communities from various areas in North America, analyzing microbe dynamics in response to fracking.</title>
        <authorList>
            <person name="Lamendella R."/>
        </authorList>
    </citation>
    <scope>NUCLEOTIDE SEQUENCE [LARGE SCALE GENOMIC DNA]</scope>
    <source>
        <strain evidence="2 3">97B</strain>
    </source>
</reference>